<evidence type="ECO:0000313" key="3">
    <source>
        <dbReference type="EMBL" id="KAL0465228.1"/>
    </source>
</evidence>
<dbReference type="PANTHER" id="PTHR33112">
    <property type="entry name" value="DOMAIN PROTEIN, PUTATIVE-RELATED"/>
    <property type="match status" value="1"/>
</dbReference>
<feature type="compositionally biased region" description="Pro residues" evidence="1">
    <location>
        <begin position="1080"/>
        <end position="1117"/>
    </location>
</feature>
<dbReference type="InterPro" id="IPR010730">
    <property type="entry name" value="HET"/>
</dbReference>
<protein>
    <submittedName>
        <fullName evidence="3">Heterokaryon incompatibility protein domain-containing protein</fullName>
    </submittedName>
</protein>
<proteinExistence type="predicted"/>
<evidence type="ECO:0000259" key="2">
    <source>
        <dbReference type="Pfam" id="PF06985"/>
    </source>
</evidence>
<gene>
    <name evidence="3" type="ORF">QR685DRAFT_548739</name>
</gene>
<comment type="caution">
    <text evidence="3">The sequence shown here is derived from an EMBL/GenBank/DDBJ whole genome shotgun (WGS) entry which is preliminary data.</text>
</comment>
<sequence>MPLTYTTPSGELHLSETAFNHFCERCDTIFEQTALDFAMSARRNKGPGGKFTFTSPFCTLKELLNSASKGRCHCCCSLAARVLVSESAHLIIGRGMKPDEQVHPSLQPVGSQGVFIGMEIEPAIDTLATGGENVLWISESITIGDSELASGTVSTDLCFSVMGEDGKPIELTGGRLRNSFSYEDVYRVGDLPTSLNTGSEASLSQALRWVENCVSNHPSCNKVVHENSQGKYPARFLDVGCTGSRTVKLTETTGMDFQKQRYMTLSHCWGDSVQARLLLDNYDSRLKGFALDELPKTFSDAILLTQRLNVQFLWIDSLCIIQDSLDDWEAESAKMRFVYQNTFLNLAAAVSPNSSGGFFFPRNPLSFVPWSKSVATGTHDTLWFPPITIIRQQYDIRDGPILNTRGWVLQEQILPLRALISGRQELYWECSMVRASEYSPNSIPWELTKSGLFTPPMMKLFQREQLLDAQRLEAWASLVSDYSGRKLTKQSDKLVAISGLAEHLSNGWDGVTYLAGLWSYRLRESLLWKCLDAEQSKGRNTDVAPSWSWASMNAKCEFNLPMAFQIVDSLAEVLEAIVSPVTPTHLFGRVLSGGMVRIRGPLLRASCTARGTTLKRDWRCNLGEESDGMCPWASLPDLELSWDEKESHDSAIIYLAPLQVQFRRPFCLQLEGLVLRPALTSSARKGTFERLGVFEMFQIIHNATLNQYLSCLDSTLHKAMAFDTRCVDLLSSRLTGVSEEERMSLLRPDPYLNGPLDTKLKHRYSPELEPEQYPELAKFLDCLETAAQYNRETDSPDENLGKDEGNGFYIYEIVLPPSWSGGERERMKSVTGQPGRAGRTEMRGNVTLPSSYFRSFPLHEFQSSWYFTVSFEFFLAVPLGTKMNANNNNHYHHNHHNHHHNRNHNRLRDRRRNRGRVANPAGVEDRVPPLAEARPVPEDDYSMQTTNMSHLLNVIPAAEQLTQSISAEGEADIIRPLISLAVRQMGPSCLFWISAGPMQAADGPNWIADHHVKAHGDQALARMTVALAVHKWGRGAQISLTARPPPPPPDVAPPPAPQPHYPAPHPVVPGAAPHQGEYYHPPPQEEYYHPPPQEEYYPPPRHYPADPYAPAPAPYQP</sequence>
<organism evidence="3 4">
    <name type="scientific">Neurospora intermedia</name>
    <dbReference type="NCBI Taxonomy" id="5142"/>
    <lineage>
        <taxon>Eukaryota</taxon>
        <taxon>Fungi</taxon>
        <taxon>Dikarya</taxon>
        <taxon>Ascomycota</taxon>
        <taxon>Pezizomycotina</taxon>
        <taxon>Sordariomycetes</taxon>
        <taxon>Sordariomycetidae</taxon>
        <taxon>Sordariales</taxon>
        <taxon>Sordariaceae</taxon>
        <taxon>Neurospora</taxon>
    </lineage>
</organism>
<evidence type="ECO:0000256" key="1">
    <source>
        <dbReference type="SAM" id="MobiDB-lite"/>
    </source>
</evidence>
<dbReference type="EMBL" id="JAVLET010000018">
    <property type="protein sequence ID" value="KAL0465228.1"/>
    <property type="molecule type" value="Genomic_DNA"/>
</dbReference>
<evidence type="ECO:0000313" key="4">
    <source>
        <dbReference type="Proteomes" id="UP001451303"/>
    </source>
</evidence>
<feature type="region of interest" description="Disordered" evidence="1">
    <location>
        <begin position="1038"/>
        <end position="1117"/>
    </location>
</feature>
<accession>A0ABR3D058</accession>
<feature type="region of interest" description="Disordered" evidence="1">
    <location>
        <begin position="822"/>
        <end position="843"/>
    </location>
</feature>
<dbReference type="Proteomes" id="UP001451303">
    <property type="component" value="Unassembled WGS sequence"/>
</dbReference>
<feature type="domain" description="Heterokaryon incompatibility" evidence="2">
    <location>
        <begin position="262"/>
        <end position="411"/>
    </location>
</feature>
<feature type="compositionally biased region" description="Pro residues" evidence="1">
    <location>
        <begin position="1043"/>
        <end position="1067"/>
    </location>
</feature>
<name>A0ABR3D058_NEUIN</name>
<dbReference type="Pfam" id="PF06985">
    <property type="entry name" value="HET"/>
    <property type="match status" value="1"/>
</dbReference>
<reference evidence="3 4" key="1">
    <citation type="submission" date="2023-09" db="EMBL/GenBank/DDBJ databases">
        <title>Multi-omics analysis of a traditional fermented food reveals byproduct-associated fungal strains for waste-to-food upcycling.</title>
        <authorList>
            <consortium name="Lawrence Berkeley National Laboratory"/>
            <person name="Rekdal V.M."/>
            <person name="Villalobos-Escobedo J.M."/>
            <person name="Rodriguez-Valeron N."/>
            <person name="Garcia M.O."/>
            <person name="Vasquez D.P."/>
            <person name="Damayanti I."/>
            <person name="Sorensen P.M."/>
            <person name="Baidoo E.E."/>
            <person name="De Carvalho A.C."/>
            <person name="Riley R."/>
            <person name="Lipzen A."/>
            <person name="He G."/>
            <person name="Yan M."/>
            <person name="Haridas S."/>
            <person name="Daum C."/>
            <person name="Yoshinaga Y."/>
            <person name="Ng V."/>
            <person name="Grigoriev I.V."/>
            <person name="Munk R."/>
            <person name="Nuraida L."/>
            <person name="Wijaya C.H."/>
            <person name="Morales P.-C."/>
            <person name="Keasling J.D."/>
        </authorList>
    </citation>
    <scope>NUCLEOTIDE SEQUENCE [LARGE SCALE GENOMIC DNA]</scope>
    <source>
        <strain evidence="3 4">FGSC 2613</strain>
    </source>
</reference>
<keyword evidence="4" id="KW-1185">Reference proteome</keyword>
<dbReference type="PANTHER" id="PTHR33112:SF10">
    <property type="entry name" value="TOL"/>
    <property type="match status" value="1"/>
</dbReference>